<dbReference type="Pfam" id="PF04519">
    <property type="entry name" value="Bactofilin"/>
    <property type="match status" value="1"/>
</dbReference>
<evidence type="ECO:0000313" key="1">
    <source>
        <dbReference type="EMBL" id="OIQ96924.1"/>
    </source>
</evidence>
<sequence>MFFKKSNKIQNSIDTLIGTDTRIEGDVHFSGGLRVDGAIRGNVSEPNASPSTLILSEYGYIEGAINASKIVINGKVVGPVKSSQFIELQPKARIAGDVYYKSLEMHTGAVIEGKLVYLGDNPQDAVQDSESDSR</sequence>
<dbReference type="EMBL" id="MLJW01000141">
    <property type="protein sequence ID" value="OIQ96924.1"/>
    <property type="molecule type" value="Genomic_DNA"/>
</dbReference>
<dbReference type="PANTHER" id="PTHR35024:SF4">
    <property type="entry name" value="POLYMER-FORMING CYTOSKELETAL PROTEIN"/>
    <property type="match status" value="1"/>
</dbReference>
<name>A0A1J5RXW9_9ZZZZ</name>
<organism evidence="1">
    <name type="scientific">mine drainage metagenome</name>
    <dbReference type="NCBI Taxonomy" id="410659"/>
    <lineage>
        <taxon>unclassified sequences</taxon>
        <taxon>metagenomes</taxon>
        <taxon>ecological metagenomes</taxon>
    </lineage>
</organism>
<dbReference type="AlphaFoldDB" id="A0A1J5RXW9"/>
<dbReference type="PANTHER" id="PTHR35024">
    <property type="entry name" value="HYPOTHETICAL CYTOSOLIC PROTEIN"/>
    <property type="match status" value="1"/>
</dbReference>
<protein>
    <submittedName>
        <fullName evidence="1">Polymer-forming cytoskeletal</fullName>
    </submittedName>
</protein>
<comment type="caution">
    <text evidence="1">The sequence shown here is derived from an EMBL/GenBank/DDBJ whole genome shotgun (WGS) entry which is preliminary data.</text>
</comment>
<proteinExistence type="predicted"/>
<gene>
    <name evidence="1" type="ORF">GALL_211210</name>
</gene>
<reference evidence="1" key="1">
    <citation type="submission" date="2016-10" db="EMBL/GenBank/DDBJ databases">
        <title>Sequence of Gallionella enrichment culture.</title>
        <authorList>
            <person name="Poehlein A."/>
            <person name="Muehling M."/>
            <person name="Daniel R."/>
        </authorList>
    </citation>
    <scope>NUCLEOTIDE SEQUENCE</scope>
</reference>
<accession>A0A1J5RXW9</accession>
<dbReference type="InterPro" id="IPR007607">
    <property type="entry name" value="BacA/B"/>
</dbReference>